<name>A0A512H5J8_9PROT</name>
<comment type="caution">
    <text evidence="2">The sequence shown here is derived from an EMBL/GenBank/DDBJ whole genome shotgun (WGS) entry which is preliminary data.</text>
</comment>
<protein>
    <submittedName>
        <fullName evidence="2">Uncharacterized protein</fullName>
    </submittedName>
</protein>
<dbReference type="EMBL" id="BJZO01000015">
    <property type="protein sequence ID" value="GEO80745.1"/>
    <property type="molecule type" value="Genomic_DNA"/>
</dbReference>
<accession>A0A512H5J8</accession>
<evidence type="ECO:0000256" key="1">
    <source>
        <dbReference type="SAM" id="MobiDB-lite"/>
    </source>
</evidence>
<feature type="compositionally biased region" description="Polar residues" evidence="1">
    <location>
        <begin position="1"/>
        <end position="10"/>
    </location>
</feature>
<feature type="region of interest" description="Disordered" evidence="1">
    <location>
        <begin position="1"/>
        <end position="92"/>
    </location>
</feature>
<keyword evidence="3" id="KW-1185">Reference proteome</keyword>
<proteinExistence type="predicted"/>
<evidence type="ECO:0000313" key="2">
    <source>
        <dbReference type="EMBL" id="GEO80745.1"/>
    </source>
</evidence>
<organism evidence="2 3">
    <name type="scientific">Pararhodospirillum oryzae</name>
    <dbReference type="NCBI Taxonomy" id="478448"/>
    <lineage>
        <taxon>Bacteria</taxon>
        <taxon>Pseudomonadati</taxon>
        <taxon>Pseudomonadota</taxon>
        <taxon>Alphaproteobacteria</taxon>
        <taxon>Rhodospirillales</taxon>
        <taxon>Rhodospirillaceae</taxon>
        <taxon>Pararhodospirillum</taxon>
    </lineage>
</organism>
<reference evidence="2 3" key="1">
    <citation type="submission" date="2019-07" db="EMBL/GenBank/DDBJ databases">
        <title>Whole genome shotgun sequence of Rhodospirillum oryzae NBRC 107573.</title>
        <authorList>
            <person name="Hosoyama A."/>
            <person name="Uohara A."/>
            <person name="Ohji S."/>
            <person name="Ichikawa N."/>
        </authorList>
    </citation>
    <scope>NUCLEOTIDE SEQUENCE [LARGE SCALE GENOMIC DNA]</scope>
    <source>
        <strain evidence="2 3">NBRC 107573</strain>
    </source>
</reference>
<gene>
    <name evidence="2" type="ORF">ROR02_08760</name>
</gene>
<dbReference type="AlphaFoldDB" id="A0A512H5J8"/>
<evidence type="ECO:0000313" key="3">
    <source>
        <dbReference type="Proteomes" id="UP000321567"/>
    </source>
</evidence>
<sequence length="92" mass="8730">MGPPISTTGSRGAAPSGPGVAGIDSTGDVDGAAGFSAGVDEAAGADDGEGERVDMAGFTPNLGGTRSKFGQPGPACKTRAAPSRALPGVRAS</sequence>
<dbReference type="Proteomes" id="UP000321567">
    <property type="component" value="Unassembled WGS sequence"/>
</dbReference>